<feature type="region of interest" description="Disordered" evidence="1">
    <location>
        <begin position="107"/>
        <end position="131"/>
    </location>
</feature>
<gene>
    <name evidence="2" type="ORF">EVAR_101915_1</name>
</gene>
<dbReference type="Proteomes" id="UP000299102">
    <property type="component" value="Unassembled WGS sequence"/>
</dbReference>
<reference evidence="2 3" key="1">
    <citation type="journal article" date="2019" name="Commun. Biol.">
        <title>The bagworm genome reveals a unique fibroin gene that provides high tensile strength.</title>
        <authorList>
            <person name="Kono N."/>
            <person name="Nakamura H."/>
            <person name="Ohtoshi R."/>
            <person name="Tomita M."/>
            <person name="Numata K."/>
            <person name="Arakawa K."/>
        </authorList>
    </citation>
    <scope>NUCLEOTIDE SEQUENCE [LARGE SCALE GENOMIC DNA]</scope>
</reference>
<dbReference type="EMBL" id="BGZK01000083">
    <property type="protein sequence ID" value="GBP16888.1"/>
    <property type="molecule type" value="Genomic_DNA"/>
</dbReference>
<proteinExistence type="predicted"/>
<accession>A0A4C1TSG6</accession>
<name>A0A4C1TSG6_EUMVA</name>
<dbReference type="AlphaFoldDB" id="A0A4C1TSG6"/>
<evidence type="ECO:0000313" key="3">
    <source>
        <dbReference type="Proteomes" id="UP000299102"/>
    </source>
</evidence>
<keyword evidence="3" id="KW-1185">Reference proteome</keyword>
<protein>
    <submittedName>
        <fullName evidence="2">Uncharacterized protein</fullName>
    </submittedName>
</protein>
<evidence type="ECO:0000313" key="2">
    <source>
        <dbReference type="EMBL" id="GBP16888.1"/>
    </source>
</evidence>
<sequence>MSPQTRHLTRALLIFANKNLRGSSTTAPRPRRIRAEPAPAHLALPPPPSACDAVDTVKKYFVVLEVLGSISISRRSRFLCRCRLMFARYHNPDRRVRLTYRNSVDRRPVKNPCQRSPGYSDTRTAARARRTNTYRDRSARAKIPKASPEIHDNIFRSDALKVGVGIGQFSAGYGAARTLSSLRWFRVGRRLLKITRDHWLSML</sequence>
<comment type="caution">
    <text evidence="2">The sequence shown here is derived from an EMBL/GenBank/DDBJ whole genome shotgun (WGS) entry which is preliminary data.</text>
</comment>
<organism evidence="2 3">
    <name type="scientific">Eumeta variegata</name>
    <name type="common">Bagworm moth</name>
    <name type="synonym">Eumeta japonica</name>
    <dbReference type="NCBI Taxonomy" id="151549"/>
    <lineage>
        <taxon>Eukaryota</taxon>
        <taxon>Metazoa</taxon>
        <taxon>Ecdysozoa</taxon>
        <taxon>Arthropoda</taxon>
        <taxon>Hexapoda</taxon>
        <taxon>Insecta</taxon>
        <taxon>Pterygota</taxon>
        <taxon>Neoptera</taxon>
        <taxon>Endopterygota</taxon>
        <taxon>Lepidoptera</taxon>
        <taxon>Glossata</taxon>
        <taxon>Ditrysia</taxon>
        <taxon>Tineoidea</taxon>
        <taxon>Psychidae</taxon>
        <taxon>Oiketicinae</taxon>
        <taxon>Eumeta</taxon>
    </lineage>
</organism>
<evidence type="ECO:0000256" key="1">
    <source>
        <dbReference type="SAM" id="MobiDB-lite"/>
    </source>
</evidence>